<dbReference type="PIRSF" id="PIRSF005647">
    <property type="entry name" value="CooC"/>
    <property type="match status" value="1"/>
</dbReference>
<evidence type="ECO:0000256" key="1">
    <source>
        <dbReference type="ARBA" id="ARBA00022741"/>
    </source>
</evidence>
<accession>L0F851</accession>
<evidence type="ECO:0000313" key="4">
    <source>
        <dbReference type="EMBL" id="AGA69372.1"/>
    </source>
</evidence>
<dbReference type="GO" id="GO:0051782">
    <property type="term" value="P:negative regulation of cell division"/>
    <property type="evidence" value="ECO:0007669"/>
    <property type="project" value="TreeGrafter"/>
</dbReference>
<dbReference type="PANTHER" id="PTHR43384">
    <property type="entry name" value="SEPTUM SITE-DETERMINING PROTEIN MIND HOMOLOG, CHLOROPLASTIC-RELATED"/>
    <property type="match status" value="1"/>
</dbReference>
<dbReference type="EMBL" id="CP003344">
    <property type="protein sequence ID" value="AGA69372.1"/>
    <property type="molecule type" value="Genomic_DNA"/>
</dbReference>
<dbReference type="RefSeq" id="WP_015262358.1">
    <property type="nucleotide sequence ID" value="NC_019903.1"/>
</dbReference>
<keyword evidence="2" id="KW-0067">ATP-binding</keyword>
<proteinExistence type="predicted"/>
<dbReference type="KEGG" id="ddl:Desdi_1923"/>
<dbReference type="Gene3D" id="3.40.50.300">
    <property type="entry name" value="P-loop containing nucleotide triphosphate hydrolases"/>
    <property type="match status" value="1"/>
</dbReference>
<dbReference type="InterPro" id="IPR027417">
    <property type="entry name" value="P-loop_NTPase"/>
</dbReference>
<dbReference type="HOGENOM" id="CLU_082962_0_0_9"/>
<dbReference type="eggNOG" id="COG3640">
    <property type="taxonomic scope" value="Bacteria"/>
</dbReference>
<protein>
    <submittedName>
        <fullName evidence="4">CO dehydrogenase maturation factor</fullName>
    </submittedName>
</protein>
<dbReference type="PANTHER" id="PTHR43384:SF6">
    <property type="entry name" value="SEPTUM SITE-DETERMINING PROTEIN MIND HOMOLOG, CHLOROPLASTIC"/>
    <property type="match status" value="1"/>
</dbReference>
<dbReference type="GO" id="GO:0009898">
    <property type="term" value="C:cytoplasmic side of plasma membrane"/>
    <property type="evidence" value="ECO:0007669"/>
    <property type="project" value="TreeGrafter"/>
</dbReference>
<dbReference type="OrthoDB" id="7346657at2"/>
<organism evidence="4 5">
    <name type="scientific">Desulfitobacterium dichloroeliminans (strain LMG P-21439 / DCA1)</name>
    <dbReference type="NCBI Taxonomy" id="871963"/>
    <lineage>
        <taxon>Bacteria</taxon>
        <taxon>Bacillati</taxon>
        <taxon>Bacillota</taxon>
        <taxon>Clostridia</taxon>
        <taxon>Eubacteriales</taxon>
        <taxon>Desulfitobacteriaceae</taxon>
        <taxon>Desulfitobacterium</taxon>
    </lineage>
</organism>
<dbReference type="InterPro" id="IPR050625">
    <property type="entry name" value="ParA/MinD_ATPase"/>
</dbReference>
<evidence type="ECO:0000256" key="2">
    <source>
        <dbReference type="ARBA" id="ARBA00022840"/>
    </source>
</evidence>
<dbReference type="AlphaFoldDB" id="L0F851"/>
<keyword evidence="1" id="KW-0547">Nucleotide-binding</keyword>
<dbReference type="STRING" id="871963.Desdi_1923"/>
<dbReference type="Proteomes" id="UP000010797">
    <property type="component" value="Chromosome"/>
</dbReference>
<dbReference type="InterPro" id="IPR014433">
    <property type="entry name" value="CooC"/>
</dbReference>
<keyword evidence="5" id="KW-1185">Reference proteome</keyword>
<dbReference type="GO" id="GO:0005829">
    <property type="term" value="C:cytosol"/>
    <property type="evidence" value="ECO:0007669"/>
    <property type="project" value="TreeGrafter"/>
</dbReference>
<dbReference type="GO" id="GO:0016887">
    <property type="term" value="F:ATP hydrolysis activity"/>
    <property type="evidence" value="ECO:0007669"/>
    <property type="project" value="TreeGrafter"/>
</dbReference>
<evidence type="ECO:0000259" key="3">
    <source>
        <dbReference type="Pfam" id="PF01656"/>
    </source>
</evidence>
<feature type="domain" description="CobQ/CobB/MinD/ParA nucleotide binding" evidence="3">
    <location>
        <begin position="4"/>
        <end position="222"/>
    </location>
</feature>
<dbReference type="InterPro" id="IPR002586">
    <property type="entry name" value="CobQ/CobB/MinD/ParA_Nub-bd_dom"/>
</dbReference>
<dbReference type="GO" id="GO:0005524">
    <property type="term" value="F:ATP binding"/>
    <property type="evidence" value="ECO:0007669"/>
    <property type="project" value="UniProtKB-KW"/>
</dbReference>
<sequence length="255" mass="27713">MKIAITGKGGVGKTTFAANLAYFLAEQGIRVLAVDADPDASLGTVLGISEDVLADLKPIVDMKDLIEQRMGGSGAFYPLNPQVDDILDDYSIQVGPIRFFRMGNVKGGGTSCYCKENSFLHALVNSLILSEQDTVILDMGAGIEQLTRGTAQGVDLLVIVTEASTVSAHTVRIIQKLAQELNIPQVAVVGNKVRSKKDEEFLKAQFTDQELIGFVPFSEELLDMSIHTDHSSFPKVAPGSQLESIYRNLLERREL</sequence>
<gene>
    <name evidence="4" type="ordered locus">Desdi_1923</name>
</gene>
<dbReference type="SUPFAM" id="SSF52540">
    <property type="entry name" value="P-loop containing nucleoside triphosphate hydrolases"/>
    <property type="match status" value="1"/>
</dbReference>
<name>L0F851_DESDL</name>
<dbReference type="Pfam" id="PF01656">
    <property type="entry name" value="CbiA"/>
    <property type="match status" value="1"/>
</dbReference>
<evidence type="ECO:0000313" key="5">
    <source>
        <dbReference type="Proteomes" id="UP000010797"/>
    </source>
</evidence>
<reference evidence="5" key="1">
    <citation type="submission" date="2012-02" db="EMBL/GenBank/DDBJ databases">
        <title>Complete sequence of Desulfitobacterium dichloroeliminans LMG P-21439.</title>
        <authorList>
            <person name="Lucas S."/>
            <person name="Han J."/>
            <person name="Lapidus A."/>
            <person name="Cheng J.-F."/>
            <person name="Goodwin L."/>
            <person name="Pitluck S."/>
            <person name="Peters L."/>
            <person name="Ovchinnikova G."/>
            <person name="Teshima H."/>
            <person name="Detter J.C."/>
            <person name="Han C."/>
            <person name="Tapia R."/>
            <person name="Land M."/>
            <person name="Hauser L."/>
            <person name="Kyrpides N."/>
            <person name="Ivanova N."/>
            <person name="Pagani I."/>
            <person name="Kruse T."/>
            <person name="de Vos W.M."/>
            <person name="Boon N."/>
            <person name="Smidt H."/>
            <person name="Woyke T."/>
        </authorList>
    </citation>
    <scope>NUCLEOTIDE SEQUENCE [LARGE SCALE GENOMIC DNA]</scope>
    <source>
        <strain evidence="5">LMG P-21439 / DCA1</strain>
    </source>
</reference>